<dbReference type="GeneID" id="19198277"/>
<protein>
    <submittedName>
        <fullName evidence="2">Uncharacterized protein</fullName>
    </submittedName>
</protein>
<proteinExistence type="predicted"/>
<dbReference type="Proteomes" id="UP000053558">
    <property type="component" value="Unassembled WGS sequence"/>
</dbReference>
<dbReference type="AlphaFoldDB" id="A0A5M3MUK3"/>
<sequence length="550" mass="57162">MIHALKNPALFRSSSRPTSPAPGVTSDSVFVNSGTATERPGRSLNKLTFSSFKRPATPVGTPAPTPAPATLVQDGSYLEALSLKLSEAVSKAILQPPAAATATDQIAGKRPIPPGRGKALCTLIVSELKATRDNAHLYKATLRSLQRPLSVLLNNLSTQLLPLLSSPTFLAPPAPNVQAPNPNTTQLHALAIAGFCGELLSGLDECGLGTDPSLKSVRDGLTSIIGRVSNPLVAGVKAELMPLIEALETPASSTVPKASVKAGPVLHPSIVSLQALMPIYSRAIARYTGSPSSQSTLATFLISVVWKALVALSHRAKVQSPMTSPPSSPALLPSGMKRNRRPSGNSPPATPPASRFSLKLPPTSRPPSPPAVAMTSNVAADARALYNLLHLLPRPPANSEATAVAREAVDEAFSDLQALTVLLENTDSPFIFMNKTEEEVAADLEAWTADLPTVIALPVLLRCKALSGGEGGGGAGAGGHQTPVTAASVASMVGLAEEDYRRGCLSGFGRAEECGPIVTQRVLEGLCAQAQAETRDVVSWLEGRLSAGEP</sequence>
<accession>A0A5M3MUK3</accession>
<dbReference type="EMBL" id="JH711576">
    <property type="protein sequence ID" value="EIW82786.1"/>
    <property type="molecule type" value="Genomic_DNA"/>
</dbReference>
<feature type="compositionally biased region" description="Polar residues" evidence="1">
    <location>
        <begin position="25"/>
        <end position="36"/>
    </location>
</feature>
<evidence type="ECO:0000256" key="1">
    <source>
        <dbReference type="SAM" id="MobiDB-lite"/>
    </source>
</evidence>
<evidence type="ECO:0000313" key="2">
    <source>
        <dbReference type="EMBL" id="EIW82786.1"/>
    </source>
</evidence>
<reference evidence="3" key="1">
    <citation type="journal article" date="2012" name="Science">
        <title>The Paleozoic origin of enzymatic lignin decomposition reconstructed from 31 fungal genomes.</title>
        <authorList>
            <person name="Floudas D."/>
            <person name="Binder M."/>
            <person name="Riley R."/>
            <person name="Barry K."/>
            <person name="Blanchette R.A."/>
            <person name="Henrissat B."/>
            <person name="Martinez A.T."/>
            <person name="Otillar R."/>
            <person name="Spatafora J.W."/>
            <person name="Yadav J.S."/>
            <person name="Aerts A."/>
            <person name="Benoit I."/>
            <person name="Boyd A."/>
            <person name="Carlson A."/>
            <person name="Copeland A."/>
            <person name="Coutinho P.M."/>
            <person name="de Vries R.P."/>
            <person name="Ferreira P."/>
            <person name="Findley K."/>
            <person name="Foster B."/>
            <person name="Gaskell J."/>
            <person name="Glotzer D."/>
            <person name="Gorecki P."/>
            <person name="Heitman J."/>
            <person name="Hesse C."/>
            <person name="Hori C."/>
            <person name="Igarashi K."/>
            <person name="Jurgens J.A."/>
            <person name="Kallen N."/>
            <person name="Kersten P."/>
            <person name="Kohler A."/>
            <person name="Kuees U."/>
            <person name="Kumar T.K.A."/>
            <person name="Kuo A."/>
            <person name="LaButti K."/>
            <person name="Larrondo L.F."/>
            <person name="Lindquist E."/>
            <person name="Ling A."/>
            <person name="Lombard V."/>
            <person name="Lucas S."/>
            <person name="Lundell T."/>
            <person name="Martin R."/>
            <person name="McLaughlin D.J."/>
            <person name="Morgenstern I."/>
            <person name="Morin E."/>
            <person name="Murat C."/>
            <person name="Nagy L.G."/>
            <person name="Nolan M."/>
            <person name="Ohm R.A."/>
            <person name="Patyshakuliyeva A."/>
            <person name="Rokas A."/>
            <person name="Ruiz-Duenas F.J."/>
            <person name="Sabat G."/>
            <person name="Salamov A."/>
            <person name="Samejima M."/>
            <person name="Schmutz J."/>
            <person name="Slot J.C."/>
            <person name="St John F."/>
            <person name="Stenlid J."/>
            <person name="Sun H."/>
            <person name="Sun S."/>
            <person name="Syed K."/>
            <person name="Tsang A."/>
            <person name="Wiebenga A."/>
            <person name="Young D."/>
            <person name="Pisabarro A."/>
            <person name="Eastwood D.C."/>
            <person name="Martin F."/>
            <person name="Cullen D."/>
            <person name="Grigoriev I.V."/>
            <person name="Hibbett D.S."/>
        </authorList>
    </citation>
    <scope>NUCLEOTIDE SEQUENCE [LARGE SCALE GENOMIC DNA]</scope>
    <source>
        <strain evidence="3">RWD-64-598 SS2</strain>
    </source>
</reference>
<evidence type="ECO:0000313" key="3">
    <source>
        <dbReference type="Proteomes" id="UP000053558"/>
    </source>
</evidence>
<dbReference type="RefSeq" id="XP_007766756.1">
    <property type="nucleotide sequence ID" value="XM_007768566.1"/>
</dbReference>
<comment type="caution">
    <text evidence="2">The sequence shown here is derived from an EMBL/GenBank/DDBJ whole genome shotgun (WGS) entry which is preliminary data.</text>
</comment>
<dbReference type="OrthoDB" id="1734943at2759"/>
<dbReference type="KEGG" id="cput:CONPUDRAFT_101128"/>
<organism evidence="2 3">
    <name type="scientific">Coniophora puteana (strain RWD-64-598)</name>
    <name type="common">Brown rot fungus</name>
    <dbReference type="NCBI Taxonomy" id="741705"/>
    <lineage>
        <taxon>Eukaryota</taxon>
        <taxon>Fungi</taxon>
        <taxon>Dikarya</taxon>
        <taxon>Basidiomycota</taxon>
        <taxon>Agaricomycotina</taxon>
        <taxon>Agaricomycetes</taxon>
        <taxon>Agaricomycetidae</taxon>
        <taxon>Boletales</taxon>
        <taxon>Coniophorineae</taxon>
        <taxon>Coniophoraceae</taxon>
        <taxon>Coniophora</taxon>
    </lineage>
</organism>
<gene>
    <name evidence="2" type="ORF">CONPUDRAFT_101128</name>
</gene>
<feature type="region of interest" description="Disordered" evidence="1">
    <location>
        <begin position="1"/>
        <end position="47"/>
    </location>
</feature>
<feature type="region of interest" description="Disordered" evidence="1">
    <location>
        <begin position="317"/>
        <end position="373"/>
    </location>
</feature>
<dbReference type="OMA" id="CASVIIH"/>
<name>A0A5M3MUK3_CONPW</name>
<keyword evidence="3" id="KW-1185">Reference proteome</keyword>